<feature type="chain" id="PRO_5016903438" description="Lipoprotein" evidence="1">
    <location>
        <begin position="21"/>
        <end position="160"/>
    </location>
</feature>
<evidence type="ECO:0000313" key="3">
    <source>
        <dbReference type="Proteomes" id="UP000255024"/>
    </source>
</evidence>
<evidence type="ECO:0008006" key="4">
    <source>
        <dbReference type="Google" id="ProtNLM"/>
    </source>
</evidence>
<keyword evidence="1" id="KW-0732">Signal</keyword>
<evidence type="ECO:0000313" key="2">
    <source>
        <dbReference type="EMBL" id="STZ69538.1"/>
    </source>
</evidence>
<gene>
    <name evidence="2" type="ORF">NCTC11179_03045</name>
</gene>
<dbReference type="Proteomes" id="UP000255024">
    <property type="component" value="Unassembled WGS sequence"/>
</dbReference>
<reference evidence="2 3" key="1">
    <citation type="submission" date="2018-06" db="EMBL/GenBank/DDBJ databases">
        <authorList>
            <consortium name="Pathogen Informatics"/>
            <person name="Doyle S."/>
        </authorList>
    </citation>
    <scope>NUCLEOTIDE SEQUENCE [LARGE SCALE GENOMIC DNA]</scope>
    <source>
        <strain evidence="2 3">NCTC11179</strain>
    </source>
</reference>
<proteinExistence type="predicted"/>
<name>A0A378U2R8_MYROD</name>
<protein>
    <recommendedName>
        <fullName evidence="4">Lipoprotein</fullName>
    </recommendedName>
</protein>
<keyword evidence="3" id="KW-1185">Reference proteome</keyword>
<sequence>MKTRILILAALTLTSGYLLTSCKENTKEATTTAPEATEASQVTEATKAEPVNLTFVSEGYATKEDGSDWVKINITSLEKDQVTILVTSREDIKKPTCSLETVATQLNDHTYQAILQEVPVNFTLKEGELSIDTVNESDRGVLSYYCSGGGSLVGSYKALN</sequence>
<accession>A0A378U2R8</accession>
<dbReference type="AlphaFoldDB" id="A0A378U2R8"/>
<feature type="signal peptide" evidence="1">
    <location>
        <begin position="1"/>
        <end position="20"/>
    </location>
</feature>
<dbReference type="RefSeq" id="WP_115092248.1">
    <property type="nucleotide sequence ID" value="NZ_CP068107.1"/>
</dbReference>
<dbReference type="PROSITE" id="PS51257">
    <property type="entry name" value="PROKAR_LIPOPROTEIN"/>
    <property type="match status" value="1"/>
</dbReference>
<evidence type="ECO:0000256" key="1">
    <source>
        <dbReference type="SAM" id="SignalP"/>
    </source>
</evidence>
<organism evidence="2 3">
    <name type="scientific">Myroides odoratus</name>
    <name type="common">Flavobacterium odoratum</name>
    <dbReference type="NCBI Taxonomy" id="256"/>
    <lineage>
        <taxon>Bacteria</taxon>
        <taxon>Pseudomonadati</taxon>
        <taxon>Bacteroidota</taxon>
        <taxon>Flavobacteriia</taxon>
        <taxon>Flavobacteriales</taxon>
        <taxon>Flavobacteriaceae</taxon>
        <taxon>Myroides</taxon>
    </lineage>
</organism>
<dbReference type="EMBL" id="UGQL01000002">
    <property type="protein sequence ID" value="STZ69538.1"/>
    <property type="molecule type" value="Genomic_DNA"/>
</dbReference>